<protein>
    <recommendedName>
        <fullName evidence="3">RRM domain-containing protein</fullName>
    </recommendedName>
</protein>
<sequence>MNVTPVELQRRESRDEAGSSDVDGYDPEMPIAKSPEAEEAGEPNDLDAGNTDSKTPVSNEEAPKDESDDEYDPESMDPSPEPDNGDVESTASVNEDDDYDPENGLASPEVKETEKPVPSLPSKPNVAPASSSDEPPTLLKEAYDAIMQSDLVKRPEFKQLSQEQQMALIEQQLREKGIHLPQLDTALDMNYDQVYSFNKPFDSRNPIPLVPKNKFCRRPNITVPMSTEESDEFTKYLAEEAKYQDRRSLDEFPERSRLFIGNLSTNTISKEDLFRICNKYGEVVSITLKGGYGFVQFKTAEQCADCIKGETDVPLHGRLMRLDASTNSKKSSHENVQFRERSAENSSDTVTSENSGPDCQIFVTADSSPEIVKATTKAFEDAGFVLKIDDIGEQDLSEVIPDAAYSGVLAACIIKGENVDLQTFVETEDGGIKFDEYVDLAPLVAVNVVKEMEPSHNSRPTSAKRSRDESLYDLDRHSHNNRNSRHDTQPRKQRKKDRPRDRQGNNQPNIPNVPAYQNPLHFTPNNSSPYGLPAPPFQNIPQNAYPGYLQSQYPGTPLNNQFQNSNQPNLPDPNVLQILQNVDPNTLQQVIALLQLQQQAPANQHPNMMYQPQVQGGYPGGYGQPTHPPPPPMVQQPSQLNNLLSQLQTPQQPYLNQGYQQQLHQQQHQQPNYLPNYPQQAQQQQPPQQPGQSSTLMDMLARLSKQ</sequence>
<dbReference type="OrthoDB" id="10044938at2759"/>
<evidence type="ECO:0000313" key="5">
    <source>
        <dbReference type="Proteomes" id="UP000241107"/>
    </source>
</evidence>
<feature type="compositionally biased region" description="Basic and acidic residues" evidence="2">
    <location>
        <begin position="8"/>
        <end position="17"/>
    </location>
</feature>
<keyword evidence="5" id="KW-1185">Reference proteome</keyword>
<feature type="region of interest" description="Disordered" evidence="2">
    <location>
        <begin position="452"/>
        <end position="534"/>
    </location>
</feature>
<dbReference type="Proteomes" id="UP000241107">
    <property type="component" value="Unassembled WGS sequence"/>
</dbReference>
<dbReference type="STRING" id="418784.A0A2P7Z024"/>
<feature type="compositionally biased region" description="Low complexity" evidence="2">
    <location>
        <begin position="658"/>
        <end position="692"/>
    </location>
</feature>
<feature type="compositionally biased region" description="Acidic residues" evidence="2">
    <location>
        <begin position="66"/>
        <end position="75"/>
    </location>
</feature>
<dbReference type="RefSeq" id="XP_024716269.1">
    <property type="nucleotide sequence ID" value="XM_024856670.1"/>
</dbReference>
<evidence type="ECO:0000259" key="3">
    <source>
        <dbReference type="PROSITE" id="PS50102"/>
    </source>
</evidence>
<reference evidence="4 5" key="1">
    <citation type="submission" date="2018-03" db="EMBL/GenBank/DDBJ databases">
        <title>Candida pseudohaemulonii genome assembly and annotation.</title>
        <authorList>
            <person name="Munoz J.F."/>
            <person name="Gade L.G."/>
            <person name="Chow N.A."/>
            <person name="Litvintseva A.P."/>
            <person name="Loparev V.N."/>
            <person name="Cuomo C.A."/>
        </authorList>
    </citation>
    <scope>NUCLEOTIDE SEQUENCE [LARGE SCALE GENOMIC DNA]</scope>
    <source>
        <strain evidence="4 5">B12108</strain>
    </source>
</reference>
<dbReference type="EMBL" id="PYFQ01000001">
    <property type="protein sequence ID" value="PSK41570.1"/>
    <property type="molecule type" value="Genomic_DNA"/>
</dbReference>
<dbReference type="VEuPathDB" id="FungiDB:C7M61_001255"/>
<feature type="domain" description="RRM" evidence="3">
    <location>
        <begin position="256"/>
        <end position="327"/>
    </location>
</feature>
<dbReference type="GO" id="GO:0003723">
    <property type="term" value="F:RNA binding"/>
    <property type="evidence" value="ECO:0007669"/>
    <property type="project" value="UniProtKB-UniRule"/>
</dbReference>
<accession>A0A2P7Z024</accession>
<dbReference type="PANTHER" id="PTHR23295:SF6">
    <property type="entry name" value="NEOSIN, ISOFORM A"/>
    <property type="match status" value="1"/>
</dbReference>
<feature type="region of interest" description="Disordered" evidence="2">
    <location>
        <begin position="324"/>
        <end position="358"/>
    </location>
</feature>
<feature type="compositionally biased region" description="Basic and acidic residues" evidence="2">
    <location>
        <begin position="465"/>
        <end position="490"/>
    </location>
</feature>
<dbReference type="Gene3D" id="3.30.70.330">
    <property type="match status" value="1"/>
</dbReference>
<dbReference type="GeneID" id="36564646"/>
<proteinExistence type="predicted"/>
<keyword evidence="1" id="KW-0694">RNA-binding</keyword>
<dbReference type="SMART" id="SM00360">
    <property type="entry name" value="RRM"/>
    <property type="match status" value="1"/>
</dbReference>
<feature type="compositionally biased region" description="Low complexity" evidence="2">
    <location>
        <begin position="607"/>
        <end position="616"/>
    </location>
</feature>
<name>A0A2P7Z024_9ASCO</name>
<feature type="region of interest" description="Disordered" evidence="2">
    <location>
        <begin position="1"/>
        <end position="136"/>
    </location>
</feature>
<evidence type="ECO:0000256" key="2">
    <source>
        <dbReference type="SAM" id="MobiDB-lite"/>
    </source>
</evidence>
<gene>
    <name evidence="4" type="ORF">C7M61_001255</name>
</gene>
<organism evidence="4 5">
    <name type="scientific">Candidozyma pseudohaemuli</name>
    <dbReference type="NCBI Taxonomy" id="418784"/>
    <lineage>
        <taxon>Eukaryota</taxon>
        <taxon>Fungi</taxon>
        <taxon>Dikarya</taxon>
        <taxon>Ascomycota</taxon>
        <taxon>Saccharomycotina</taxon>
        <taxon>Pichiomycetes</taxon>
        <taxon>Metschnikowiaceae</taxon>
        <taxon>Candidozyma</taxon>
    </lineage>
</organism>
<feature type="region of interest" description="Disordered" evidence="2">
    <location>
        <begin position="658"/>
        <end position="706"/>
    </location>
</feature>
<dbReference type="InterPro" id="IPR052600">
    <property type="entry name" value="Nuc_rcpt_coact/corep"/>
</dbReference>
<dbReference type="InterPro" id="IPR035979">
    <property type="entry name" value="RBD_domain_sf"/>
</dbReference>
<evidence type="ECO:0000256" key="1">
    <source>
        <dbReference type="PROSITE-ProRule" id="PRU00176"/>
    </source>
</evidence>
<dbReference type="SUPFAM" id="SSF54928">
    <property type="entry name" value="RNA-binding domain, RBD"/>
    <property type="match status" value="1"/>
</dbReference>
<feature type="compositionally biased region" description="Basic and acidic residues" evidence="2">
    <location>
        <begin position="331"/>
        <end position="343"/>
    </location>
</feature>
<evidence type="ECO:0000313" key="4">
    <source>
        <dbReference type="EMBL" id="PSK41570.1"/>
    </source>
</evidence>
<dbReference type="AlphaFoldDB" id="A0A2P7Z024"/>
<comment type="caution">
    <text evidence="4">The sequence shown here is derived from an EMBL/GenBank/DDBJ whole genome shotgun (WGS) entry which is preliminary data.</text>
</comment>
<feature type="compositionally biased region" description="Polar residues" evidence="2">
    <location>
        <begin position="344"/>
        <end position="357"/>
    </location>
</feature>
<feature type="region of interest" description="Disordered" evidence="2">
    <location>
        <begin position="607"/>
        <end position="637"/>
    </location>
</feature>
<dbReference type="PROSITE" id="PS50102">
    <property type="entry name" value="RRM"/>
    <property type="match status" value="1"/>
</dbReference>
<dbReference type="PANTHER" id="PTHR23295">
    <property type="entry name" value="NUCLEAR RECEPTOR COACTIVATOR 5-RELATED"/>
    <property type="match status" value="1"/>
</dbReference>
<dbReference type="Pfam" id="PF00076">
    <property type="entry name" value="RRM_1"/>
    <property type="match status" value="1"/>
</dbReference>
<dbReference type="InterPro" id="IPR000504">
    <property type="entry name" value="RRM_dom"/>
</dbReference>
<dbReference type="InterPro" id="IPR012677">
    <property type="entry name" value="Nucleotide-bd_a/b_plait_sf"/>
</dbReference>